<name>A0ABR4ZB80_9NOCA</name>
<accession>A0ABR4ZB80</accession>
<sequence>MSPNIDPEELFADCRIRTGAELFSHRWDMVVLAALHDGPHRRSELRERVGELSDKSLTETLRRLTGFGLITSHRFAERPPRVEYELTVLGMSLLDGPVRALGRWMYEHGAALADAVDPAGKESQLW</sequence>
<keyword evidence="2" id="KW-0238">DNA-binding</keyword>
<dbReference type="InterPro" id="IPR036390">
    <property type="entry name" value="WH_DNA-bd_sf"/>
</dbReference>
<keyword evidence="6" id="KW-1185">Reference proteome</keyword>
<dbReference type="InterPro" id="IPR011991">
    <property type="entry name" value="ArsR-like_HTH"/>
</dbReference>
<keyword evidence="1" id="KW-0805">Transcription regulation</keyword>
<dbReference type="RefSeq" id="WP_014984450.1">
    <property type="nucleotide sequence ID" value="NZ_BDCI01000039.1"/>
</dbReference>
<evidence type="ECO:0000313" key="6">
    <source>
        <dbReference type="Proteomes" id="UP000031364"/>
    </source>
</evidence>
<organism evidence="5 6">
    <name type="scientific">Nocardia vulneris</name>
    <dbReference type="NCBI Taxonomy" id="1141657"/>
    <lineage>
        <taxon>Bacteria</taxon>
        <taxon>Bacillati</taxon>
        <taxon>Actinomycetota</taxon>
        <taxon>Actinomycetes</taxon>
        <taxon>Mycobacteriales</taxon>
        <taxon>Nocardiaceae</taxon>
        <taxon>Nocardia</taxon>
    </lineage>
</organism>
<evidence type="ECO:0000256" key="2">
    <source>
        <dbReference type="ARBA" id="ARBA00023125"/>
    </source>
</evidence>
<keyword evidence="3" id="KW-0804">Transcription</keyword>
<dbReference type="Proteomes" id="UP000031364">
    <property type="component" value="Unassembled WGS sequence"/>
</dbReference>
<dbReference type="InterPro" id="IPR002577">
    <property type="entry name" value="HTH_HxlR"/>
</dbReference>
<evidence type="ECO:0000256" key="1">
    <source>
        <dbReference type="ARBA" id="ARBA00023015"/>
    </source>
</evidence>
<dbReference type="InterPro" id="IPR036388">
    <property type="entry name" value="WH-like_DNA-bd_sf"/>
</dbReference>
<dbReference type="PROSITE" id="PS51118">
    <property type="entry name" value="HTH_HXLR"/>
    <property type="match status" value="1"/>
</dbReference>
<dbReference type="PANTHER" id="PTHR33204">
    <property type="entry name" value="TRANSCRIPTIONAL REGULATOR, MARR FAMILY"/>
    <property type="match status" value="1"/>
</dbReference>
<evidence type="ECO:0000256" key="3">
    <source>
        <dbReference type="ARBA" id="ARBA00023163"/>
    </source>
</evidence>
<dbReference type="EMBL" id="JNFP01000031">
    <property type="protein sequence ID" value="KIA62488.1"/>
    <property type="molecule type" value="Genomic_DNA"/>
</dbReference>
<gene>
    <name evidence="5" type="ORF">FG87_24720</name>
</gene>
<protein>
    <submittedName>
        <fullName evidence="5">HxlR family transcriptional regulator</fullName>
    </submittedName>
</protein>
<dbReference type="SUPFAM" id="SSF46785">
    <property type="entry name" value="Winged helix' DNA-binding domain"/>
    <property type="match status" value="1"/>
</dbReference>
<dbReference type="CDD" id="cd00090">
    <property type="entry name" value="HTH_ARSR"/>
    <property type="match status" value="1"/>
</dbReference>
<feature type="domain" description="HTH hxlR-type" evidence="4">
    <location>
        <begin position="14"/>
        <end position="113"/>
    </location>
</feature>
<reference evidence="5 6" key="1">
    <citation type="journal article" date="2014" name="Int. J. Syst. Evol. Microbiol.">
        <title>Nocardia vulneris sp. nov., isolated from wounds of human patients in North America.</title>
        <authorList>
            <person name="Lasker B.A."/>
            <person name="Bell M."/>
            <person name="Klenk H.P."/>
            <person name="Sproer C."/>
            <person name="Schumann C."/>
            <person name="Schumann P."/>
            <person name="Brown J.M."/>
        </authorList>
    </citation>
    <scope>NUCLEOTIDE SEQUENCE [LARGE SCALE GENOMIC DNA]</scope>
    <source>
        <strain evidence="5 6">W9851</strain>
    </source>
</reference>
<dbReference type="PANTHER" id="PTHR33204:SF39">
    <property type="entry name" value="TRANSCRIPTIONAL REGULATORY PROTEIN"/>
    <property type="match status" value="1"/>
</dbReference>
<evidence type="ECO:0000259" key="4">
    <source>
        <dbReference type="PROSITE" id="PS51118"/>
    </source>
</evidence>
<evidence type="ECO:0000313" key="5">
    <source>
        <dbReference type="EMBL" id="KIA62488.1"/>
    </source>
</evidence>
<dbReference type="Gene3D" id="1.10.10.10">
    <property type="entry name" value="Winged helix-like DNA-binding domain superfamily/Winged helix DNA-binding domain"/>
    <property type="match status" value="1"/>
</dbReference>
<proteinExistence type="predicted"/>
<comment type="caution">
    <text evidence="5">The sequence shown here is derived from an EMBL/GenBank/DDBJ whole genome shotgun (WGS) entry which is preliminary data.</text>
</comment>
<dbReference type="Pfam" id="PF01638">
    <property type="entry name" value="HxlR"/>
    <property type="match status" value="1"/>
</dbReference>